<protein>
    <submittedName>
        <fullName evidence="2">Uncharacterized protein</fullName>
    </submittedName>
</protein>
<evidence type="ECO:0000256" key="1">
    <source>
        <dbReference type="SAM" id="MobiDB-lite"/>
    </source>
</evidence>
<feature type="region of interest" description="Disordered" evidence="1">
    <location>
        <begin position="68"/>
        <end position="97"/>
    </location>
</feature>
<proteinExistence type="predicted"/>
<dbReference type="EMBL" id="ASPP01006491">
    <property type="protein sequence ID" value="ETO28754.1"/>
    <property type="molecule type" value="Genomic_DNA"/>
</dbReference>
<feature type="compositionally biased region" description="Polar residues" evidence="1">
    <location>
        <begin position="79"/>
        <end position="90"/>
    </location>
</feature>
<name>X6NSL9_RETFI</name>
<evidence type="ECO:0000313" key="3">
    <source>
        <dbReference type="Proteomes" id="UP000023152"/>
    </source>
</evidence>
<reference evidence="2 3" key="1">
    <citation type="journal article" date="2013" name="Curr. Biol.">
        <title>The Genome of the Foraminiferan Reticulomyxa filosa.</title>
        <authorList>
            <person name="Glockner G."/>
            <person name="Hulsmann N."/>
            <person name="Schleicher M."/>
            <person name="Noegel A.A."/>
            <person name="Eichinger L."/>
            <person name="Gallinger C."/>
            <person name="Pawlowski J."/>
            <person name="Sierra R."/>
            <person name="Euteneuer U."/>
            <person name="Pillet L."/>
            <person name="Moustafa A."/>
            <person name="Platzer M."/>
            <person name="Groth M."/>
            <person name="Szafranski K."/>
            <person name="Schliwa M."/>
        </authorList>
    </citation>
    <scope>NUCLEOTIDE SEQUENCE [LARGE SCALE GENOMIC DNA]</scope>
</reference>
<accession>X6NSL9</accession>
<dbReference type="Proteomes" id="UP000023152">
    <property type="component" value="Unassembled WGS sequence"/>
</dbReference>
<sequence>MQCVCQNKLNLSDYTLSLEELKVAVKSRLQQTSTVNADNPLYLTVMNELAKCSLRLFFLCNDELNGTKKKKKKGKSVNRESSLQTLNSNTSKERKPICVEKKMSSTTTATRLGMMGSKKTIEGKRTVTKSTMPGGLKPCMIMCCMFLGGNGEMDINIGEGKQEPFSFEMDGSDTIGLGINSRSSFLSTCEGADAPIDDFFLKQLDNKDEYAIPLDAFDQDTALDFPVSIHSKDFTSTGPCSCQLSCLASQLLLFFFKSFICAKLQSLNRKYNFLCTTTLHFHNANFTIEIALDMMQFPTIYLPMK</sequence>
<evidence type="ECO:0000313" key="2">
    <source>
        <dbReference type="EMBL" id="ETO28754.1"/>
    </source>
</evidence>
<keyword evidence="3" id="KW-1185">Reference proteome</keyword>
<gene>
    <name evidence="2" type="ORF">RFI_08375</name>
</gene>
<comment type="caution">
    <text evidence="2">The sequence shown here is derived from an EMBL/GenBank/DDBJ whole genome shotgun (WGS) entry which is preliminary data.</text>
</comment>
<dbReference type="AlphaFoldDB" id="X6NSL9"/>
<organism evidence="2 3">
    <name type="scientific">Reticulomyxa filosa</name>
    <dbReference type="NCBI Taxonomy" id="46433"/>
    <lineage>
        <taxon>Eukaryota</taxon>
        <taxon>Sar</taxon>
        <taxon>Rhizaria</taxon>
        <taxon>Retaria</taxon>
        <taxon>Foraminifera</taxon>
        <taxon>Monothalamids</taxon>
        <taxon>Reticulomyxidae</taxon>
        <taxon>Reticulomyxa</taxon>
    </lineage>
</organism>